<keyword evidence="2" id="KW-0732">Signal</keyword>
<protein>
    <submittedName>
        <fullName evidence="4">EF hand</fullName>
    </submittedName>
</protein>
<dbReference type="CDD" id="cd00051">
    <property type="entry name" value="EFh"/>
    <property type="match status" value="1"/>
</dbReference>
<dbReference type="InterPro" id="IPR002048">
    <property type="entry name" value="EF_hand_dom"/>
</dbReference>
<gene>
    <name evidence="4" type="ORF">Poly51_20520</name>
</gene>
<dbReference type="SUPFAM" id="SSF47473">
    <property type="entry name" value="EF-hand"/>
    <property type="match status" value="2"/>
</dbReference>
<accession>A0A5C6FGP8</accession>
<feature type="compositionally biased region" description="Gly residues" evidence="1">
    <location>
        <begin position="653"/>
        <end position="667"/>
    </location>
</feature>
<keyword evidence="5" id="KW-1185">Reference proteome</keyword>
<feature type="domain" description="EF-hand" evidence="3">
    <location>
        <begin position="188"/>
        <end position="223"/>
    </location>
</feature>
<dbReference type="RefSeq" id="WP_146456743.1">
    <property type="nucleotide sequence ID" value="NZ_SJPW01000002.1"/>
</dbReference>
<organism evidence="4 5">
    <name type="scientific">Rubripirellula tenax</name>
    <dbReference type="NCBI Taxonomy" id="2528015"/>
    <lineage>
        <taxon>Bacteria</taxon>
        <taxon>Pseudomonadati</taxon>
        <taxon>Planctomycetota</taxon>
        <taxon>Planctomycetia</taxon>
        <taxon>Pirellulales</taxon>
        <taxon>Pirellulaceae</taxon>
        <taxon>Rubripirellula</taxon>
    </lineage>
</organism>
<dbReference type="PROSITE" id="PS00018">
    <property type="entry name" value="EF_HAND_1"/>
    <property type="match status" value="2"/>
</dbReference>
<dbReference type="SMART" id="SM00054">
    <property type="entry name" value="EFh"/>
    <property type="match status" value="2"/>
</dbReference>
<feature type="domain" description="EF-hand" evidence="3">
    <location>
        <begin position="79"/>
        <end position="114"/>
    </location>
</feature>
<proteinExistence type="predicted"/>
<dbReference type="InterPro" id="IPR011992">
    <property type="entry name" value="EF-hand-dom_pair"/>
</dbReference>
<name>A0A5C6FGP8_9BACT</name>
<evidence type="ECO:0000256" key="2">
    <source>
        <dbReference type="SAM" id="SignalP"/>
    </source>
</evidence>
<dbReference type="AlphaFoldDB" id="A0A5C6FGP8"/>
<dbReference type="SUPFAM" id="SSF52833">
    <property type="entry name" value="Thioredoxin-like"/>
    <property type="match status" value="1"/>
</dbReference>
<feature type="compositionally biased region" description="Gly residues" evidence="1">
    <location>
        <begin position="30"/>
        <end position="57"/>
    </location>
</feature>
<feature type="compositionally biased region" description="Basic and acidic residues" evidence="1">
    <location>
        <begin position="89"/>
        <end position="105"/>
    </location>
</feature>
<feature type="chain" id="PRO_5022754127" evidence="2">
    <location>
        <begin position="25"/>
        <end position="675"/>
    </location>
</feature>
<dbReference type="Proteomes" id="UP000318288">
    <property type="component" value="Unassembled WGS sequence"/>
</dbReference>
<dbReference type="EMBL" id="SJPW01000002">
    <property type="protein sequence ID" value="TWU59266.1"/>
    <property type="molecule type" value="Genomic_DNA"/>
</dbReference>
<feature type="region of interest" description="Disordered" evidence="1">
    <location>
        <begin position="647"/>
        <end position="675"/>
    </location>
</feature>
<comment type="caution">
    <text evidence="4">The sequence shown here is derived from an EMBL/GenBank/DDBJ whole genome shotgun (WGS) entry which is preliminary data.</text>
</comment>
<feature type="compositionally biased region" description="Gly residues" evidence="1">
    <location>
        <begin position="115"/>
        <end position="160"/>
    </location>
</feature>
<reference evidence="4 5" key="1">
    <citation type="submission" date="2019-02" db="EMBL/GenBank/DDBJ databases">
        <title>Deep-cultivation of Planctomycetes and their phenomic and genomic characterization uncovers novel biology.</title>
        <authorList>
            <person name="Wiegand S."/>
            <person name="Jogler M."/>
            <person name="Boedeker C."/>
            <person name="Pinto D."/>
            <person name="Vollmers J."/>
            <person name="Rivas-Marin E."/>
            <person name="Kohn T."/>
            <person name="Peeters S.H."/>
            <person name="Heuer A."/>
            <person name="Rast P."/>
            <person name="Oberbeckmann S."/>
            <person name="Bunk B."/>
            <person name="Jeske O."/>
            <person name="Meyerdierks A."/>
            <person name="Storesund J.E."/>
            <person name="Kallscheuer N."/>
            <person name="Luecker S."/>
            <person name="Lage O.M."/>
            <person name="Pohl T."/>
            <person name="Merkel B.J."/>
            <person name="Hornburger P."/>
            <person name="Mueller R.-W."/>
            <person name="Bruemmer F."/>
            <person name="Labrenz M."/>
            <person name="Spormann A.M."/>
            <person name="Op Den Camp H."/>
            <person name="Overmann J."/>
            <person name="Amann R."/>
            <person name="Jetten M.S.M."/>
            <person name="Mascher T."/>
            <person name="Medema M.H."/>
            <person name="Devos D.P."/>
            <person name="Kaster A.-K."/>
            <person name="Ovreas L."/>
            <person name="Rohde M."/>
            <person name="Galperin M.Y."/>
            <person name="Jogler C."/>
        </authorList>
    </citation>
    <scope>NUCLEOTIDE SEQUENCE [LARGE SCALE GENOMIC DNA]</scope>
    <source>
        <strain evidence="4 5">Poly51</strain>
    </source>
</reference>
<evidence type="ECO:0000256" key="1">
    <source>
        <dbReference type="SAM" id="MobiDB-lite"/>
    </source>
</evidence>
<feature type="region of interest" description="Disordered" evidence="1">
    <location>
        <begin position="24"/>
        <end position="72"/>
    </location>
</feature>
<dbReference type="GO" id="GO:0005509">
    <property type="term" value="F:calcium ion binding"/>
    <property type="evidence" value="ECO:0007669"/>
    <property type="project" value="InterPro"/>
</dbReference>
<dbReference type="Gene3D" id="3.40.30.10">
    <property type="entry name" value="Glutaredoxin"/>
    <property type="match status" value="1"/>
</dbReference>
<feature type="signal peptide" evidence="2">
    <location>
        <begin position="1"/>
        <end position="24"/>
    </location>
</feature>
<evidence type="ECO:0000259" key="3">
    <source>
        <dbReference type="PROSITE" id="PS50222"/>
    </source>
</evidence>
<dbReference type="InterPro" id="IPR018247">
    <property type="entry name" value="EF_Hand_1_Ca_BS"/>
</dbReference>
<sequence precursor="true">MKRLSLLTVFCALALLLSDSLANAQPPGGRPGQGSGRQGGGPGGPGGGRGQGMGGSGAQQMPPLLRIFDADGDGELSSKEIDAAASALRKLDQNRDGRLTAEEFRPTGQPDSQGEGRGGPRGAMQGGQPGGGRPGGGPVGGGAPGGGRPGGDAAGGGRGGDPAQADAAFAKDIMSFDENKDGMLGKSELPEHMHQAFDIADADKNGSLNEKELLVLASQFRRGSLSPDAEQEIKNAPTQGRGAAQGGGAGQGQGRGGRGQSGGRDGQGMGSGQRGGGGQASRGGERERPRDRVSPRDAQFNEMHPLGATLPDSLQLYNVDRKLVAANSIFDAKYTVIVGGCLTCPEFRNSYPEIEAVAADFRDKGVQFYFLFQSLTHPENWGYVQPTSIQERFAQVDHAKDLLKTSIPWLTDTMENEMKQHFGMTPNSQFAFDRDGKIVHRASWGRGSSLRESLEELVGPSEKITTVAELNLPQSGSHRTNPNDMLVERKTLEGIAVPLKVAAGGQEMQAESLTSLNFTESNRYAKLRPEADQELLRTGSGQLYLGFRQDPILGAEWNNLATPPKYRITADGVTVTPAMAEAEKLSVESDTEPREFLVDVKNWESGKPIKVEIQYFACNKKKGWCKPVTQEFTVWLQQDRTAGMVAGRSHFPGGRGNASQGGQGRPGAGQRPGRN</sequence>
<dbReference type="PROSITE" id="PS50222">
    <property type="entry name" value="EF_HAND_2"/>
    <property type="match status" value="2"/>
</dbReference>
<dbReference type="Gene3D" id="1.10.238.10">
    <property type="entry name" value="EF-hand"/>
    <property type="match status" value="2"/>
</dbReference>
<feature type="compositionally biased region" description="Gly residues" evidence="1">
    <location>
        <begin position="243"/>
        <end position="281"/>
    </location>
</feature>
<feature type="region of interest" description="Disordered" evidence="1">
    <location>
        <begin position="88"/>
        <end position="174"/>
    </location>
</feature>
<evidence type="ECO:0000313" key="5">
    <source>
        <dbReference type="Proteomes" id="UP000318288"/>
    </source>
</evidence>
<dbReference type="Pfam" id="PF13202">
    <property type="entry name" value="EF-hand_5"/>
    <property type="match status" value="2"/>
</dbReference>
<feature type="compositionally biased region" description="Basic and acidic residues" evidence="1">
    <location>
        <begin position="283"/>
        <end position="295"/>
    </location>
</feature>
<dbReference type="InterPro" id="IPR036249">
    <property type="entry name" value="Thioredoxin-like_sf"/>
</dbReference>
<feature type="region of interest" description="Disordered" evidence="1">
    <location>
        <begin position="236"/>
        <end position="306"/>
    </location>
</feature>
<evidence type="ECO:0000313" key="4">
    <source>
        <dbReference type="EMBL" id="TWU59266.1"/>
    </source>
</evidence>
<dbReference type="OrthoDB" id="278651at2"/>